<proteinExistence type="predicted"/>
<accession>A0ACB8UYB6</accession>
<sequence>MLPPPSDFIVETTSPFIPPMPSVFARRFCRCPTAQFTAFRRHPTAVSFLRPFSKVTRGAKATTPSTGKVNRAKYESGPDSGRKHRAQSSFFIFAKAFIFTLIPLTPIIIVFREHVISTYPVGGPSMAPYLNATYGLEDLARETVVVNKFFWTKDFEHKSSGGIGNENWKGLRRGMVVMFRSPRNPEILAIKRIIGLPGDEITPRSSPRELNTQPPSSMDFTDLTQPQMIPYNHIWVEGDANDTSKSLDSNTYGPISMNLITGRVVGVVWPWEARRMLRWELWDVDATAENLHEDSNSSYHVESERDSGGATGRSQRMRVKKNVLSVQVPHVS</sequence>
<organism evidence="1">
    <name type="scientific">Ophidiomyces ophidiicola</name>
    <dbReference type="NCBI Taxonomy" id="1387563"/>
    <lineage>
        <taxon>Eukaryota</taxon>
        <taxon>Fungi</taxon>
        <taxon>Dikarya</taxon>
        <taxon>Ascomycota</taxon>
        <taxon>Pezizomycotina</taxon>
        <taxon>Eurotiomycetes</taxon>
        <taxon>Eurotiomycetidae</taxon>
        <taxon>Onygenales</taxon>
        <taxon>Onygenaceae</taxon>
        <taxon>Ophidiomyces</taxon>
    </lineage>
</organism>
<name>A0ACB8UYB6_9EURO</name>
<gene>
    <name evidence="1" type="ORF">LOY88_002829</name>
</gene>
<reference evidence="1" key="1">
    <citation type="journal article" date="2022" name="bioRxiv">
        <title>Population genetic analysis of Ophidiomyces ophidiicola, the causative agent of snake fungal disease, indicates recent introductions to the USA.</title>
        <authorList>
            <person name="Ladner J.T."/>
            <person name="Palmer J.M."/>
            <person name="Ettinger C.L."/>
            <person name="Stajich J.E."/>
            <person name="Farrell T.M."/>
            <person name="Glorioso B.M."/>
            <person name="Lawson B."/>
            <person name="Price S.J."/>
            <person name="Stengle A.G."/>
            <person name="Grear D.A."/>
            <person name="Lorch J.M."/>
        </authorList>
    </citation>
    <scope>NUCLEOTIDE SEQUENCE</scope>
    <source>
        <strain evidence="1">NWHC 24266-5</strain>
    </source>
</reference>
<protein>
    <submittedName>
        <fullName evidence="1">Uncharacterized protein</fullName>
    </submittedName>
</protein>
<dbReference type="EMBL" id="JALBCA010000034">
    <property type="protein sequence ID" value="KAI2388032.1"/>
    <property type="molecule type" value="Genomic_DNA"/>
</dbReference>
<comment type="caution">
    <text evidence="1">The sequence shown here is derived from an EMBL/GenBank/DDBJ whole genome shotgun (WGS) entry which is preliminary data.</text>
</comment>
<evidence type="ECO:0000313" key="1">
    <source>
        <dbReference type="EMBL" id="KAI2388032.1"/>
    </source>
</evidence>